<evidence type="ECO:0000313" key="5">
    <source>
        <dbReference type="EMBL" id="PUE54616.1"/>
    </source>
</evidence>
<name>A0A315E9J6_9BURK</name>
<dbReference type="InterPro" id="IPR042099">
    <property type="entry name" value="ANL_N_sf"/>
</dbReference>
<dbReference type="GO" id="GO:0031956">
    <property type="term" value="F:medium-chain fatty acid-CoA ligase activity"/>
    <property type="evidence" value="ECO:0007669"/>
    <property type="project" value="TreeGrafter"/>
</dbReference>
<comment type="similarity">
    <text evidence="1">Belongs to the ATP-dependent AMP-binding enzyme family.</text>
</comment>
<organism evidence="5 6">
    <name type="scientific">Limnohabitans parvus II-B4</name>
    <dbReference type="NCBI Taxonomy" id="1293052"/>
    <lineage>
        <taxon>Bacteria</taxon>
        <taxon>Pseudomonadati</taxon>
        <taxon>Pseudomonadota</taxon>
        <taxon>Betaproteobacteria</taxon>
        <taxon>Burkholderiales</taxon>
        <taxon>Comamonadaceae</taxon>
        <taxon>Limnohabitans</taxon>
    </lineage>
</organism>
<dbReference type="InterPro" id="IPR045851">
    <property type="entry name" value="AMP-bd_C_sf"/>
</dbReference>
<dbReference type="Proteomes" id="UP000250790">
    <property type="component" value="Unassembled WGS sequence"/>
</dbReference>
<dbReference type="AlphaFoldDB" id="A0A315E9J6"/>
<evidence type="ECO:0000313" key="6">
    <source>
        <dbReference type="Proteomes" id="UP000250790"/>
    </source>
</evidence>
<dbReference type="InterPro" id="IPR000873">
    <property type="entry name" value="AMP-dep_synth/lig_dom"/>
</dbReference>
<keyword evidence="6" id="KW-1185">Reference proteome</keyword>
<dbReference type="GO" id="GO:0006631">
    <property type="term" value="P:fatty acid metabolic process"/>
    <property type="evidence" value="ECO:0007669"/>
    <property type="project" value="TreeGrafter"/>
</dbReference>
<protein>
    <submittedName>
        <fullName evidence="5">Acyl-CoA synthetase</fullName>
    </submittedName>
</protein>
<dbReference type="Gene3D" id="3.30.300.30">
    <property type="match status" value="1"/>
</dbReference>
<dbReference type="SUPFAM" id="SSF56801">
    <property type="entry name" value="Acetyl-CoA synthetase-like"/>
    <property type="match status" value="1"/>
</dbReference>
<dbReference type="InterPro" id="IPR025110">
    <property type="entry name" value="AMP-bd_C"/>
</dbReference>
<proteinExistence type="inferred from homology"/>
<dbReference type="RefSeq" id="WP_108312572.1">
    <property type="nucleotide sequence ID" value="NZ_NESN01000002.1"/>
</dbReference>
<gene>
    <name evidence="5" type="ORF">B9Z37_07385</name>
</gene>
<dbReference type="PROSITE" id="PS00455">
    <property type="entry name" value="AMP_BINDING"/>
    <property type="match status" value="1"/>
</dbReference>
<evidence type="ECO:0000259" key="3">
    <source>
        <dbReference type="Pfam" id="PF00501"/>
    </source>
</evidence>
<comment type="caution">
    <text evidence="5">The sequence shown here is derived from an EMBL/GenBank/DDBJ whole genome shotgun (WGS) entry which is preliminary data.</text>
</comment>
<dbReference type="OrthoDB" id="9766486at2"/>
<dbReference type="Pfam" id="PF00501">
    <property type="entry name" value="AMP-binding"/>
    <property type="match status" value="1"/>
</dbReference>
<reference evidence="5 6" key="1">
    <citation type="submission" date="2017-04" db="EMBL/GenBank/DDBJ databases">
        <title>Unexpected and diverse lifestyles within the genus Limnohabitans.</title>
        <authorList>
            <person name="Kasalicky V."/>
            <person name="Mehrshad M."/>
            <person name="Andrei S.-A."/>
            <person name="Salcher M."/>
            <person name="Kratochvilova H."/>
            <person name="Simek K."/>
            <person name="Ghai R."/>
        </authorList>
    </citation>
    <scope>NUCLEOTIDE SEQUENCE [LARGE SCALE GENOMIC DNA]</scope>
    <source>
        <strain evidence="5 6">II-B4</strain>
    </source>
</reference>
<evidence type="ECO:0000259" key="4">
    <source>
        <dbReference type="Pfam" id="PF13193"/>
    </source>
</evidence>
<dbReference type="Pfam" id="PF13193">
    <property type="entry name" value="AMP-binding_C"/>
    <property type="match status" value="1"/>
</dbReference>
<dbReference type="PANTHER" id="PTHR43201">
    <property type="entry name" value="ACYL-COA SYNTHETASE"/>
    <property type="match status" value="1"/>
</dbReference>
<keyword evidence="2" id="KW-0436">Ligase</keyword>
<dbReference type="NCBIfam" id="NF005714">
    <property type="entry name" value="PRK07529.1"/>
    <property type="match status" value="1"/>
</dbReference>
<evidence type="ECO:0000256" key="2">
    <source>
        <dbReference type="ARBA" id="ARBA00022598"/>
    </source>
</evidence>
<sequence length="629" mass="66685">MHLTVSSPVQSLADIHRIEATPLNQAIPWPSTYDLIRASAEAHAEQPALTFLHTGAPGGPATTWSYRSLLQGIHQTANLLHSLHLGPQDVVAILLPGGLAYHLALWGGEAAGIVQPLNPLLSEDKLLSLLRASQAKVLIAHGVDDDSHLREKALRLQAQLPDLKTVLLVHPEGAPLAPDLPHGTQDFHALRQQQVSDQLLSERVFQPSDIAAYFHTGGTTGAPKLARHSHGAQVFTACANASMQGFRANDVTINGYPLFHVAGVLPGALCSLAIGMHVIIPTDALFRNREVVQNYWRLVEHHGCTLMSGVPTVLAALAGVPLNGADIARMRAVRTGAAPLPPELAQRFEQTFGLQINESLGMTETAGLSTVAPPGLSAPAGCVGWPLPHAKVRIAALNSDDQVTSVDLPAGEKGMVLYQGPNLFSGYLDAAETARSFTPDGWLITGDVGFIDEQGRLNLSGRAKDLIIRGGHNIDPKVIEDALGSHPAVELCAAVGAPDAYAGELPVAFATLKAGAQVSEAELLAFTAERVDEAPAKPKSITILERMPVTNVGKIYKPELRTLATATVVQGLLHQAMTPLQTPAAQWPEVKATGDAPVEVDARATPEAAWAALKPLLVALPVKILLREK</sequence>
<dbReference type="PANTHER" id="PTHR43201:SF5">
    <property type="entry name" value="MEDIUM-CHAIN ACYL-COA LIGASE ACSF2, MITOCHONDRIAL"/>
    <property type="match status" value="1"/>
</dbReference>
<dbReference type="Gene3D" id="3.40.50.12780">
    <property type="entry name" value="N-terminal domain of ligase-like"/>
    <property type="match status" value="1"/>
</dbReference>
<evidence type="ECO:0000256" key="1">
    <source>
        <dbReference type="ARBA" id="ARBA00006432"/>
    </source>
</evidence>
<feature type="domain" description="AMP-binding enzyme C-terminal" evidence="4">
    <location>
        <begin position="479"/>
        <end position="554"/>
    </location>
</feature>
<dbReference type="InterPro" id="IPR020845">
    <property type="entry name" value="AMP-binding_CS"/>
</dbReference>
<feature type="domain" description="AMP-dependent synthetase/ligase" evidence="3">
    <location>
        <begin position="37"/>
        <end position="428"/>
    </location>
</feature>
<accession>A0A315E9J6</accession>
<dbReference type="EMBL" id="NESN01000002">
    <property type="protein sequence ID" value="PUE54616.1"/>
    <property type="molecule type" value="Genomic_DNA"/>
</dbReference>